<organism evidence="2 3">
    <name type="scientific">Ampelomyces quisqualis</name>
    <name type="common">Powdery mildew agent</name>
    <dbReference type="NCBI Taxonomy" id="50730"/>
    <lineage>
        <taxon>Eukaryota</taxon>
        <taxon>Fungi</taxon>
        <taxon>Dikarya</taxon>
        <taxon>Ascomycota</taxon>
        <taxon>Pezizomycotina</taxon>
        <taxon>Dothideomycetes</taxon>
        <taxon>Pleosporomycetidae</taxon>
        <taxon>Pleosporales</taxon>
        <taxon>Pleosporineae</taxon>
        <taxon>Phaeosphaeriaceae</taxon>
        <taxon>Ampelomyces</taxon>
    </lineage>
</organism>
<dbReference type="AlphaFoldDB" id="A0A6A5QKW6"/>
<dbReference type="Proteomes" id="UP000800096">
    <property type="component" value="Unassembled WGS sequence"/>
</dbReference>
<gene>
    <name evidence="2" type="ORF">BDU57DRAFT_576860</name>
</gene>
<dbReference type="EMBL" id="ML979136">
    <property type="protein sequence ID" value="KAF1915316.1"/>
    <property type="molecule type" value="Genomic_DNA"/>
</dbReference>
<feature type="transmembrane region" description="Helical" evidence="1">
    <location>
        <begin position="46"/>
        <end position="69"/>
    </location>
</feature>
<evidence type="ECO:0000313" key="3">
    <source>
        <dbReference type="Proteomes" id="UP000800096"/>
    </source>
</evidence>
<accession>A0A6A5QKW6</accession>
<feature type="non-terminal residue" evidence="2">
    <location>
        <position position="1"/>
    </location>
</feature>
<name>A0A6A5QKW6_AMPQU</name>
<feature type="transmembrane region" description="Helical" evidence="1">
    <location>
        <begin position="15"/>
        <end position="34"/>
    </location>
</feature>
<protein>
    <submittedName>
        <fullName evidence="2">Uncharacterized protein</fullName>
    </submittedName>
</protein>
<keyword evidence="1" id="KW-1133">Transmembrane helix</keyword>
<evidence type="ECO:0000256" key="1">
    <source>
        <dbReference type="SAM" id="Phobius"/>
    </source>
</evidence>
<proteinExistence type="predicted"/>
<keyword evidence="1" id="KW-0812">Transmembrane</keyword>
<reference evidence="2" key="1">
    <citation type="journal article" date="2020" name="Stud. Mycol.">
        <title>101 Dothideomycetes genomes: a test case for predicting lifestyles and emergence of pathogens.</title>
        <authorList>
            <person name="Haridas S."/>
            <person name="Albert R."/>
            <person name="Binder M."/>
            <person name="Bloem J."/>
            <person name="Labutti K."/>
            <person name="Salamov A."/>
            <person name="Andreopoulos B."/>
            <person name="Baker S."/>
            <person name="Barry K."/>
            <person name="Bills G."/>
            <person name="Bluhm B."/>
            <person name="Cannon C."/>
            <person name="Castanera R."/>
            <person name="Culley D."/>
            <person name="Daum C."/>
            <person name="Ezra D."/>
            <person name="Gonzalez J."/>
            <person name="Henrissat B."/>
            <person name="Kuo A."/>
            <person name="Liang C."/>
            <person name="Lipzen A."/>
            <person name="Lutzoni F."/>
            <person name="Magnuson J."/>
            <person name="Mondo S."/>
            <person name="Nolan M."/>
            <person name="Ohm R."/>
            <person name="Pangilinan J."/>
            <person name="Park H.-J."/>
            <person name="Ramirez L."/>
            <person name="Alfaro M."/>
            <person name="Sun H."/>
            <person name="Tritt A."/>
            <person name="Yoshinaga Y."/>
            <person name="Zwiers L.-H."/>
            <person name="Turgeon B."/>
            <person name="Goodwin S."/>
            <person name="Spatafora J."/>
            <person name="Crous P."/>
            <person name="Grigoriev I."/>
        </authorList>
    </citation>
    <scope>NUCLEOTIDE SEQUENCE</scope>
    <source>
        <strain evidence="2">HMLAC05119</strain>
    </source>
</reference>
<evidence type="ECO:0000313" key="2">
    <source>
        <dbReference type="EMBL" id="KAF1915316.1"/>
    </source>
</evidence>
<keyword evidence="3" id="KW-1185">Reference proteome</keyword>
<sequence length="80" mass="9219">SILTYALVEKLLLEAFTHLVNNVCYYSILIYIITKRSVLRVLSLHYTTINAFLLLVCLRVLLYVSLLLLNSSTYLIKLIV</sequence>
<keyword evidence="1" id="KW-0472">Membrane</keyword>